<reference evidence="1" key="1">
    <citation type="submission" date="2018-05" db="EMBL/GenBank/DDBJ databases">
        <authorList>
            <person name="Lanie J.A."/>
            <person name="Ng W.-L."/>
            <person name="Kazmierczak K.M."/>
            <person name="Andrzejewski T.M."/>
            <person name="Davidsen T.M."/>
            <person name="Wayne K.J."/>
            <person name="Tettelin H."/>
            <person name="Glass J.I."/>
            <person name="Rusch D."/>
            <person name="Podicherti R."/>
            <person name="Tsui H.-C.T."/>
            <person name="Winkler M.E."/>
        </authorList>
    </citation>
    <scope>NUCLEOTIDE SEQUENCE</scope>
</reference>
<gene>
    <name evidence="1" type="ORF">METZ01_LOCUS427542</name>
</gene>
<proteinExistence type="predicted"/>
<organism evidence="1">
    <name type="scientific">marine metagenome</name>
    <dbReference type="NCBI Taxonomy" id="408172"/>
    <lineage>
        <taxon>unclassified sequences</taxon>
        <taxon>metagenomes</taxon>
        <taxon>ecological metagenomes</taxon>
    </lineage>
</organism>
<dbReference type="AlphaFoldDB" id="A0A382XWM1"/>
<evidence type="ECO:0008006" key="2">
    <source>
        <dbReference type="Google" id="ProtNLM"/>
    </source>
</evidence>
<feature type="non-terminal residue" evidence="1">
    <location>
        <position position="41"/>
    </location>
</feature>
<protein>
    <recommendedName>
        <fullName evidence="2">SecA family profile domain-containing protein</fullName>
    </recommendedName>
</protein>
<dbReference type="EMBL" id="UINC01170573">
    <property type="protein sequence ID" value="SVD74688.1"/>
    <property type="molecule type" value="Genomic_DNA"/>
</dbReference>
<accession>A0A382XWM1</accession>
<evidence type="ECO:0000313" key="1">
    <source>
        <dbReference type="EMBL" id="SVD74688.1"/>
    </source>
</evidence>
<sequence length="41" mass="4824">MLQNALKKVFGSRSDREMNRLFPVVNEITETTQLLQERSDE</sequence>
<name>A0A382XWM1_9ZZZZ</name>